<protein>
    <submittedName>
        <fullName evidence="1">2-haloacid dehalogenase</fullName>
        <ecNumber evidence="1">3.8.1.2</ecNumber>
    </submittedName>
</protein>
<organism evidence="1 2">
    <name type="scientific">Novosphingobium hassiacum</name>
    <dbReference type="NCBI Taxonomy" id="173676"/>
    <lineage>
        <taxon>Bacteria</taxon>
        <taxon>Pseudomonadati</taxon>
        <taxon>Pseudomonadota</taxon>
        <taxon>Alphaproteobacteria</taxon>
        <taxon>Sphingomonadales</taxon>
        <taxon>Sphingomonadaceae</taxon>
        <taxon>Novosphingobium</taxon>
    </lineage>
</organism>
<dbReference type="GO" id="GO:0018784">
    <property type="term" value="F:(S)-2-haloacid dehalogenase activity"/>
    <property type="evidence" value="ECO:0007669"/>
    <property type="project" value="UniProtKB-EC"/>
</dbReference>
<gene>
    <name evidence="1" type="ORF">GGQ88_001320</name>
</gene>
<sequence length="201" mass="22401">MVEAVVWDIGRVLVEWDLARIYRDAIPDDGARTRFVSEVVTEQWHMQHDAGVPFAQMVAARQAEFPHHADLIALYATDWLESIPGPVAGTHELIERLTARGVPQYAITNFGVEAWALFRPTFPILNHMRDIVISGVERLVKPGEAIFDLAARRFGCSPDAMLFIDDSAPNVETARRLGWQAFHFTGDAGALEVRLIGLGLL</sequence>
<dbReference type="InterPro" id="IPR023214">
    <property type="entry name" value="HAD_sf"/>
</dbReference>
<keyword evidence="1" id="KW-0378">Hydrolase</keyword>
<dbReference type="Gene3D" id="3.40.50.1000">
    <property type="entry name" value="HAD superfamily/HAD-like"/>
    <property type="match status" value="1"/>
</dbReference>
<dbReference type="EC" id="3.8.1.2" evidence="1"/>
<dbReference type="EMBL" id="JACICY010000002">
    <property type="protein sequence ID" value="MBB3860059.1"/>
    <property type="molecule type" value="Genomic_DNA"/>
</dbReference>
<name>A0A7W6EVU6_9SPHN</name>
<dbReference type="PANTHER" id="PTHR43611:SF3">
    <property type="entry name" value="FLAVIN MONONUCLEOTIDE HYDROLASE 1, CHLOROPLATIC"/>
    <property type="match status" value="1"/>
</dbReference>
<evidence type="ECO:0000313" key="1">
    <source>
        <dbReference type="EMBL" id="MBB3860059.1"/>
    </source>
</evidence>
<dbReference type="SUPFAM" id="SSF56784">
    <property type="entry name" value="HAD-like"/>
    <property type="match status" value="1"/>
</dbReference>
<dbReference type="Pfam" id="PF00702">
    <property type="entry name" value="Hydrolase"/>
    <property type="match status" value="1"/>
</dbReference>
<dbReference type="InterPro" id="IPR006439">
    <property type="entry name" value="HAD-SF_hydro_IA"/>
</dbReference>
<dbReference type="RefSeq" id="WP_246385579.1">
    <property type="nucleotide sequence ID" value="NZ_JACICY010000002.1"/>
</dbReference>
<dbReference type="NCBIfam" id="TIGR01509">
    <property type="entry name" value="HAD-SF-IA-v3"/>
    <property type="match status" value="1"/>
</dbReference>
<dbReference type="SFLD" id="SFLDG01129">
    <property type="entry name" value="C1.5:_HAD__Beta-PGM__Phosphata"/>
    <property type="match status" value="1"/>
</dbReference>
<dbReference type="AlphaFoldDB" id="A0A7W6EVU6"/>
<comment type="caution">
    <text evidence="1">The sequence shown here is derived from an EMBL/GenBank/DDBJ whole genome shotgun (WGS) entry which is preliminary data.</text>
</comment>
<dbReference type="SFLD" id="SFLDS00003">
    <property type="entry name" value="Haloacid_Dehalogenase"/>
    <property type="match status" value="1"/>
</dbReference>
<evidence type="ECO:0000313" key="2">
    <source>
        <dbReference type="Proteomes" id="UP000562395"/>
    </source>
</evidence>
<reference evidence="1 2" key="1">
    <citation type="submission" date="2020-08" db="EMBL/GenBank/DDBJ databases">
        <title>Genomic Encyclopedia of Type Strains, Phase IV (KMG-IV): sequencing the most valuable type-strain genomes for metagenomic binning, comparative biology and taxonomic classification.</title>
        <authorList>
            <person name="Goeker M."/>
        </authorList>
    </citation>
    <scope>NUCLEOTIDE SEQUENCE [LARGE SCALE GENOMIC DNA]</scope>
    <source>
        <strain evidence="1 2">DSM 14552</strain>
    </source>
</reference>
<dbReference type="Proteomes" id="UP000562395">
    <property type="component" value="Unassembled WGS sequence"/>
</dbReference>
<dbReference type="InterPro" id="IPR036412">
    <property type="entry name" value="HAD-like_sf"/>
</dbReference>
<proteinExistence type="predicted"/>
<dbReference type="PANTHER" id="PTHR43611">
    <property type="entry name" value="ALPHA-D-GLUCOSE 1-PHOSPHATE PHOSPHATASE"/>
    <property type="match status" value="1"/>
</dbReference>
<accession>A0A7W6EVU6</accession>
<keyword evidence="2" id="KW-1185">Reference proteome</keyword>